<accession>A0ABV9RC46</accession>
<protein>
    <submittedName>
        <fullName evidence="3">BLUF domain-containing protein</fullName>
    </submittedName>
</protein>
<gene>
    <name evidence="3" type="ORF">ACFPEL_04960</name>
</gene>
<proteinExistence type="predicted"/>
<comment type="caution">
    <text evidence="3">The sequence shown here is derived from an EMBL/GenBank/DDBJ whole genome shotgun (WGS) entry which is preliminary data.</text>
</comment>
<dbReference type="EMBL" id="JBHSIM010000009">
    <property type="protein sequence ID" value="MFC4831753.1"/>
    <property type="molecule type" value="Genomic_DNA"/>
</dbReference>
<reference evidence="4" key="1">
    <citation type="journal article" date="2019" name="Int. J. Syst. Evol. Microbiol.">
        <title>The Global Catalogue of Microorganisms (GCM) 10K type strain sequencing project: providing services to taxonomists for standard genome sequencing and annotation.</title>
        <authorList>
            <consortium name="The Broad Institute Genomics Platform"/>
            <consortium name="The Broad Institute Genome Sequencing Center for Infectious Disease"/>
            <person name="Wu L."/>
            <person name="Ma J."/>
        </authorList>
    </citation>
    <scope>NUCLEOTIDE SEQUENCE [LARGE SCALE GENOMIC DNA]</scope>
    <source>
        <strain evidence="4">CCUG 50347</strain>
    </source>
</reference>
<evidence type="ECO:0000256" key="1">
    <source>
        <dbReference type="SAM" id="MobiDB-lite"/>
    </source>
</evidence>
<dbReference type="InterPro" id="IPR007024">
    <property type="entry name" value="BLUF_domain"/>
</dbReference>
<name>A0ABV9RC46_9PSEU</name>
<feature type="domain" description="BLUF" evidence="2">
    <location>
        <begin position="11"/>
        <end position="104"/>
    </location>
</feature>
<dbReference type="SMART" id="SM01034">
    <property type="entry name" value="BLUF"/>
    <property type="match status" value="1"/>
</dbReference>
<dbReference type="SUPFAM" id="SSF54975">
    <property type="entry name" value="Acylphosphatase/BLUF domain-like"/>
    <property type="match status" value="1"/>
</dbReference>
<evidence type="ECO:0000313" key="3">
    <source>
        <dbReference type="EMBL" id="MFC4831753.1"/>
    </source>
</evidence>
<feature type="region of interest" description="Disordered" evidence="1">
    <location>
        <begin position="112"/>
        <end position="137"/>
    </location>
</feature>
<dbReference type="PROSITE" id="PS50925">
    <property type="entry name" value="BLUF"/>
    <property type="match status" value="1"/>
</dbReference>
<dbReference type="RefSeq" id="WP_274191391.1">
    <property type="nucleotide sequence ID" value="NZ_BAABHN010000009.1"/>
</dbReference>
<organism evidence="3 4">
    <name type="scientific">Actinomycetospora chibensis</name>
    <dbReference type="NCBI Taxonomy" id="663606"/>
    <lineage>
        <taxon>Bacteria</taxon>
        <taxon>Bacillati</taxon>
        <taxon>Actinomycetota</taxon>
        <taxon>Actinomycetes</taxon>
        <taxon>Pseudonocardiales</taxon>
        <taxon>Pseudonocardiaceae</taxon>
        <taxon>Actinomycetospora</taxon>
    </lineage>
</organism>
<keyword evidence="4" id="KW-1185">Reference proteome</keyword>
<dbReference type="Pfam" id="PF04940">
    <property type="entry name" value="BLUF"/>
    <property type="match status" value="1"/>
</dbReference>
<evidence type="ECO:0000259" key="2">
    <source>
        <dbReference type="PROSITE" id="PS50925"/>
    </source>
</evidence>
<dbReference type="InterPro" id="IPR036046">
    <property type="entry name" value="Acylphosphatase-like_dom_sf"/>
</dbReference>
<sequence length="155" mass="17227">MVDTTAASETVFRLVYRSHMRIAPDVRKSELGEIFSVARSNNKRLGVTGALLVWDEFFVQTLEGDEAVVRDLYDRIHRDARHERVAIISEDPAAPRVFGRWSMARVGDEDEPDIPLLMNRDKGGISPAAPRPTTPDQEAVLDGMREAARSGAQPA</sequence>
<dbReference type="Gene3D" id="3.30.70.100">
    <property type="match status" value="1"/>
</dbReference>
<dbReference type="Proteomes" id="UP001595909">
    <property type="component" value="Unassembled WGS sequence"/>
</dbReference>
<evidence type="ECO:0000313" key="4">
    <source>
        <dbReference type="Proteomes" id="UP001595909"/>
    </source>
</evidence>